<evidence type="ECO:0000256" key="2">
    <source>
        <dbReference type="ARBA" id="ARBA00022475"/>
    </source>
</evidence>
<dbReference type="GO" id="GO:0007165">
    <property type="term" value="P:signal transduction"/>
    <property type="evidence" value="ECO:0007669"/>
    <property type="project" value="UniProtKB-KW"/>
</dbReference>
<dbReference type="EMBL" id="CP019980">
    <property type="protein sequence ID" value="AVK96635.1"/>
    <property type="molecule type" value="Genomic_DNA"/>
</dbReference>
<accession>A0A2S0JZS3</accession>
<evidence type="ECO:0000256" key="6">
    <source>
        <dbReference type="PROSITE-ProRule" id="PRU00284"/>
    </source>
</evidence>
<evidence type="ECO:0000256" key="3">
    <source>
        <dbReference type="ARBA" id="ARBA00023136"/>
    </source>
</evidence>
<evidence type="ECO:0000259" key="8">
    <source>
        <dbReference type="PROSITE" id="PS50111"/>
    </source>
</evidence>
<evidence type="ECO:0000256" key="4">
    <source>
        <dbReference type="ARBA" id="ARBA00023224"/>
    </source>
</evidence>
<evidence type="ECO:0000256" key="1">
    <source>
        <dbReference type="ARBA" id="ARBA00004236"/>
    </source>
</evidence>
<dbReference type="SUPFAM" id="SSF58104">
    <property type="entry name" value="Methyl-accepting chemotaxis protein (MCP) signaling domain"/>
    <property type="match status" value="1"/>
</dbReference>
<comment type="similarity">
    <text evidence="5">Belongs to the methyl-accepting chemotaxis (MCP) protein family.</text>
</comment>
<keyword evidence="2" id="KW-1003">Cell membrane</keyword>
<dbReference type="Gene3D" id="1.10.287.950">
    <property type="entry name" value="Methyl-accepting chemotaxis protein"/>
    <property type="match status" value="1"/>
</dbReference>
<dbReference type="PANTHER" id="PTHR32089:SF112">
    <property type="entry name" value="LYSOZYME-LIKE PROTEIN-RELATED"/>
    <property type="match status" value="1"/>
</dbReference>
<dbReference type="CDD" id="cd06225">
    <property type="entry name" value="HAMP"/>
    <property type="match status" value="1"/>
</dbReference>
<proteinExistence type="inferred from homology"/>
<sequence length="560" mass="61165">MNFKSISKRIVFSFSIVVAVIVLYIGFNFYEIAQSNQATEQIVDEELQLLIADYELASTIGLRIAAARGYVLSGNEKYKTIYDENVERALANEKIRLAIAESAEFTKYAEMAKEWSSYVQNDVFEIYDQGNKELAIHNLAAMDEKATEIREGYEALAAQRKQSINAVGDTLITDGERKQTISIIVGISIALIAIIIAIFSARIISKPIILITNRMKKITDGDLSEPALNVTSKDEIGQLTEATNTMSQILNNLLKHIQTVSNEVAAHSEELMQSATEVKEGTEQVVDTVEEIANGTEVQASNASDVATSMMDFSSKVTDVNQSSRDVYQFSESVMKLTEEGKGRMEASTQQMMTIDYIVKDSVEKLDELNKQTQEISKIIAVIHDIAAQTNLLALNAAIEAARAGEHGKGFAVVADEVRKLAEQVSSSISEITGIIQIIQDDSTVVTSSLEKGYGEVAKGTTQIVSTNETFSEIANAVYSMSSSIVNMSTKLEEVVQNTMTINKSVDEIAAVSEQSAAGIQETSATIEQTASSMDEIKNSSSHLAEMAENLNDLIGKFKL</sequence>
<dbReference type="Pfam" id="PF00672">
    <property type="entry name" value="HAMP"/>
    <property type="match status" value="1"/>
</dbReference>
<feature type="transmembrane region" description="Helical" evidence="7">
    <location>
        <begin position="181"/>
        <end position="204"/>
    </location>
</feature>
<keyword evidence="7" id="KW-0812">Transmembrane</keyword>
<keyword evidence="7" id="KW-1133">Transmembrane helix</keyword>
<feature type="transmembrane region" description="Helical" evidence="7">
    <location>
        <begin position="12"/>
        <end position="30"/>
    </location>
</feature>
<evidence type="ECO:0000313" key="10">
    <source>
        <dbReference type="EMBL" id="AVK96635.1"/>
    </source>
</evidence>
<evidence type="ECO:0000313" key="11">
    <source>
        <dbReference type="EMBL" id="SUV17566.1"/>
    </source>
</evidence>
<evidence type="ECO:0000256" key="5">
    <source>
        <dbReference type="ARBA" id="ARBA00029447"/>
    </source>
</evidence>
<dbReference type="CDD" id="cd11386">
    <property type="entry name" value="MCP_signal"/>
    <property type="match status" value="1"/>
</dbReference>
<dbReference type="GeneID" id="48276597"/>
<dbReference type="Proteomes" id="UP000238825">
    <property type="component" value="Chromosome"/>
</dbReference>
<dbReference type="SMART" id="SM00283">
    <property type="entry name" value="MA"/>
    <property type="match status" value="1"/>
</dbReference>
<evidence type="ECO:0000313" key="12">
    <source>
        <dbReference type="Proteomes" id="UP000238825"/>
    </source>
</evidence>
<evidence type="ECO:0000259" key="9">
    <source>
        <dbReference type="PROSITE" id="PS50885"/>
    </source>
</evidence>
<dbReference type="Pfam" id="PF00015">
    <property type="entry name" value="MCPsignal"/>
    <property type="match status" value="1"/>
</dbReference>
<feature type="domain" description="HAMP" evidence="9">
    <location>
        <begin position="202"/>
        <end position="255"/>
    </location>
</feature>
<dbReference type="InterPro" id="IPR003660">
    <property type="entry name" value="HAMP_dom"/>
</dbReference>
<dbReference type="Gene3D" id="6.10.340.10">
    <property type="match status" value="1"/>
</dbReference>
<keyword evidence="4 6" id="KW-0807">Transducer</keyword>
<comment type="subcellular location">
    <subcellularLocation>
        <location evidence="1">Cell membrane</location>
    </subcellularLocation>
</comment>
<reference evidence="10 12" key="1">
    <citation type="submission" date="2017-03" db="EMBL/GenBank/DDBJ databases">
        <title>The whole genome sequencing and assembly of Lysinibacillus sphaericus DSM 28T strain.</title>
        <authorList>
            <person name="Lee Y.-J."/>
            <person name="Yi H."/>
            <person name="Bahn Y.-S."/>
            <person name="Kim J.F."/>
            <person name="Lee D.-W."/>
        </authorList>
    </citation>
    <scope>NUCLEOTIDE SEQUENCE [LARGE SCALE GENOMIC DNA]</scope>
    <source>
        <strain evidence="10 12">DSM 28</strain>
    </source>
</reference>
<dbReference type="GO" id="GO:0005886">
    <property type="term" value="C:plasma membrane"/>
    <property type="evidence" value="ECO:0007669"/>
    <property type="project" value="UniProtKB-SubCell"/>
</dbReference>
<feature type="domain" description="Methyl-accepting transducer" evidence="8">
    <location>
        <begin position="274"/>
        <end position="531"/>
    </location>
</feature>
<evidence type="ECO:0000313" key="13">
    <source>
        <dbReference type="Proteomes" id="UP000255295"/>
    </source>
</evidence>
<dbReference type="AlphaFoldDB" id="A0A2S0JZS3"/>
<keyword evidence="3 7" id="KW-0472">Membrane</keyword>
<dbReference type="RefSeq" id="WP_024360945.1">
    <property type="nucleotide sequence ID" value="NZ_BJNS01000033.1"/>
</dbReference>
<dbReference type="SMART" id="SM00304">
    <property type="entry name" value="HAMP"/>
    <property type="match status" value="1"/>
</dbReference>
<name>A0A2S0JZS3_LYSSH</name>
<evidence type="ECO:0000256" key="7">
    <source>
        <dbReference type="SAM" id="Phobius"/>
    </source>
</evidence>
<dbReference type="PANTHER" id="PTHR32089">
    <property type="entry name" value="METHYL-ACCEPTING CHEMOTAXIS PROTEIN MCPB"/>
    <property type="match status" value="1"/>
</dbReference>
<reference evidence="11 13" key="2">
    <citation type="submission" date="2018-06" db="EMBL/GenBank/DDBJ databases">
        <authorList>
            <consortium name="Pathogen Informatics"/>
            <person name="Doyle S."/>
        </authorList>
    </citation>
    <scope>NUCLEOTIDE SEQUENCE [LARGE SCALE GENOMIC DNA]</scope>
    <source>
        <strain evidence="11 13">NCTC10338</strain>
    </source>
</reference>
<organism evidence="10 12">
    <name type="scientific">Lysinibacillus sphaericus</name>
    <name type="common">Bacillus sphaericus</name>
    <dbReference type="NCBI Taxonomy" id="1421"/>
    <lineage>
        <taxon>Bacteria</taxon>
        <taxon>Bacillati</taxon>
        <taxon>Bacillota</taxon>
        <taxon>Bacilli</taxon>
        <taxon>Bacillales</taxon>
        <taxon>Bacillaceae</taxon>
        <taxon>Lysinibacillus</taxon>
    </lineage>
</organism>
<dbReference type="InterPro" id="IPR004089">
    <property type="entry name" value="MCPsignal_dom"/>
</dbReference>
<dbReference type="PROSITE" id="PS50885">
    <property type="entry name" value="HAMP"/>
    <property type="match status" value="1"/>
</dbReference>
<dbReference type="EMBL" id="UFSZ01000001">
    <property type="protein sequence ID" value="SUV17566.1"/>
    <property type="molecule type" value="Genomic_DNA"/>
</dbReference>
<gene>
    <name evidence="11" type="primary">mcpB_9</name>
    <name evidence="10" type="ORF">LS41612_10315</name>
    <name evidence="11" type="ORF">NCTC10338_02670</name>
</gene>
<dbReference type="Proteomes" id="UP000255295">
    <property type="component" value="Unassembled WGS sequence"/>
</dbReference>
<dbReference type="PROSITE" id="PS50111">
    <property type="entry name" value="CHEMOTAXIS_TRANSDUC_2"/>
    <property type="match status" value="1"/>
</dbReference>
<protein>
    <submittedName>
        <fullName evidence="10">Methyl-accepting chemotaxis protein</fullName>
    </submittedName>
    <submittedName>
        <fullName evidence="11">Methyl-accepting chemotaxis sensory transducer with Cache sensor</fullName>
    </submittedName>
</protein>